<evidence type="ECO:0000256" key="3">
    <source>
        <dbReference type="ARBA" id="ARBA00010091"/>
    </source>
</evidence>
<dbReference type="GO" id="GO:0097730">
    <property type="term" value="C:non-motile cilium"/>
    <property type="evidence" value="ECO:0007669"/>
    <property type="project" value="TreeGrafter"/>
</dbReference>
<keyword evidence="5" id="KW-0970">Cilium biogenesis/degradation</keyword>
<dbReference type="Pfam" id="PF15311">
    <property type="entry name" value="HYLS1_C"/>
    <property type="match status" value="1"/>
</dbReference>
<dbReference type="AlphaFoldDB" id="A0A069DQT7"/>
<evidence type="ECO:0000259" key="9">
    <source>
        <dbReference type="Pfam" id="PF15311"/>
    </source>
</evidence>
<evidence type="ECO:0000256" key="6">
    <source>
        <dbReference type="ARBA" id="ARBA00023212"/>
    </source>
</evidence>
<feature type="domain" description="Centriolar and ciliogenesis-associated protein HYLS1 C-terminal" evidence="9">
    <location>
        <begin position="213"/>
        <end position="256"/>
    </location>
</feature>
<organism evidence="10">
    <name type="scientific">Panstrongylus megistus</name>
    <dbReference type="NCBI Taxonomy" id="65343"/>
    <lineage>
        <taxon>Eukaryota</taxon>
        <taxon>Metazoa</taxon>
        <taxon>Ecdysozoa</taxon>
        <taxon>Arthropoda</taxon>
        <taxon>Hexapoda</taxon>
        <taxon>Insecta</taxon>
        <taxon>Pterygota</taxon>
        <taxon>Neoptera</taxon>
        <taxon>Paraneoptera</taxon>
        <taxon>Hemiptera</taxon>
        <taxon>Heteroptera</taxon>
        <taxon>Panheteroptera</taxon>
        <taxon>Cimicomorpha</taxon>
        <taxon>Reduviidae</taxon>
        <taxon>Triatominae</taxon>
        <taxon>Panstrongylus</taxon>
    </lineage>
</organism>
<keyword evidence="7" id="KW-0966">Cell projection</keyword>
<evidence type="ECO:0000313" key="10">
    <source>
        <dbReference type="EMBL" id="JAC86413.1"/>
    </source>
</evidence>
<evidence type="ECO:0000256" key="5">
    <source>
        <dbReference type="ARBA" id="ARBA00022794"/>
    </source>
</evidence>
<dbReference type="PANTHER" id="PTHR34174">
    <property type="entry name" value="HYDROLETHALUS SYNDROME PROTEIN 1"/>
    <property type="match status" value="1"/>
</dbReference>
<dbReference type="InterPro" id="IPR052319">
    <property type="entry name" value="Centriolar_ciliogenesis_assoc"/>
</dbReference>
<keyword evidence="6" id="KW-0206">Cytoskeleton</keyword>
<comment type="similarity">
    <text evidence="3">Belongs to the HYLS1 family.</text>
</comment>
<dbReference type="GO" id="GO:0060271">
    <property type="term" value="P:cilium assembly"/>
    <property type="evidence" value="ECO:0007669"/>
    <property type="project" value="TreeGrafter"/>
</dbReference>
<reference evidence="10" key="1">
    <citation type="journal article" date="2015" name="J. Med. Entomol.">
        <title>A Deep Insight Into the Sialotranscriptome of the Chagas Disease Vector, Panstrongylus megistus (Hemiptera: Heteroptera).</title>
        <authorList>
            <person name="Ribeiro J.M."/>
            <person name="Schwarz A."/>
            <person name="Francischetti I.M."/>
        </authorList>
    </citation>
    <scope>NUCLEOTIDE SEQUENCE</scope>
    <source>
        <tissue evidence="10">Salivary glands</tissue>
    </source>
</reference>
<name>A0A069DQT7_9HEMI</name>
<accession>A0A069DQT7</accession>
<dbReference type="GO" id="GO:0005814">
    <property type="term" value="C:centriole"/>
    <property type="evidence" value="ECO:0007669"/>
    <property type="project" value="UniProtKB-SubCell"/>
</dbReference>
<dbReference type="InterPro" id="IPR027918">
    <property type="entry name" value="HYLS1_C_dom"/>
</dbReference>
<feature type="compositionally biased region" description="Basic and acidic residues" evidence="8">
    <location>
        <begin position="263"/>
        <end position="277"/>
    </location>
</feature>
<evidence type="ECO:0000256" key="1">
    <source>
        <dbReference type="ARBA" id="ARBA00004114"/>
    </source>
</evidence>
<proteinExistence type="evidence at transcript level"/>
<keyword evidence="4" id="KW-0963">Cytoplasm</keyword>
<feature type="region of interest" description="Disordered" evidence="8">
    <location>
        <begin position="258"/>
        <end position="277"/>
    </location>
</feature>
<dbReference type="EMBL" id="GBGD01002476">
    <property type="protein sequence ID" value="JAC86413.1"/>
    <property type="molecule type" value="mRNA"/>
</dbReference>
<protein>
    <recommendedName>
        <fullName evidence="9">Centriolar and ciliogenesis-associated protein HYLS1 C-terminal domain-containing protein</fullName>
    </recommendedName>
</protein>
<evidence type="ECO:0000256" key="2">
    <source>
        <dbReference type="ARBA" id="ARBA00004138"/>
    </source>
</evidence>
<evidence type="ECO:0000256" key="4">
    <source>
        <dbReference type="ARBA" id="ARBA00022490"/>
    </source>
</evidence>
<comment type="subcellular location">
    <subcellularLocation>
        <location evidence="2">Cell projection</location>
        <location evidence="2">Cilium</location>
    </subcellularLocation>
    <subcellularLocation>
        <location evidence="1">Cytoplasm</location>
        <location evidence="1">Cytoskeleton</location>
        <location evidence="1">Microtubule organizing center</location>
        <location evidence="1">Centrosome</location>
        <location evidence="1">Centriole</location>
    </subcellularLocation>
</comment>
<evidence type="ECO:0000256" key="8">
    <source>
        <dbReference type="SAM" id="MobiDB-lite"/>
    </source>
</evidence>
<evidence type="ECO:0000256" key="7">
    <source>
        <dbReference type="ARBA" id="ARBA00023273"/>
    </source>
</evidence>
<sequence>MSIELDPQEVLEHLYSLGYYNITKEQLKEFIKDLKKLIKYDLRKEERKNRLIHENLQNSNKENACTCSVSSPIKDKSSFNKVTASYLVDSNLKKDSPCRSCHAPPHSNLYSSSKCDSSAEIQNKPRVPQARASITEPSCTCNCFLERGSGFSKKHCPHVGEGETDGASSAEEYSHPCSEHIQHKKKESCISIKKTAHSMKPCPSFIRPGNIKAKPPKADPVALYHYYKSLWSQHNLPGENSHEDLRWRIRHRMMTPPVLAKGQSDEKVTKKPDWVIS</sequence>
<dbReference type="PANTHER" id="PTHR34174:SF1">
    <property type="entry name" value="CENTRIOLAR AND CILIOGENESIS-ASSOCIATED PROTEIN HYLS1"/>
    <property type="match status" value="1"/>
</dbReference>